<feature type="domain" description="Cyclin N-terminal" evidence="3">
    <location>
        <begin position="69"/>
        <end position="186"/>
    </location>
</feature>
<dbReference type="InterPro" id="IPR036915">
    <property type="entry name" value="Cyclin-like_sf"/>
</dbReference>
<feature type="compositionally biased region" description="Polar residues" evidence="2">
    <location>
        <begin position="334"/>
        <end position="354"/>
    </location>
</feature>
<gene>
    <name evidence="4" type="ORF">SAMD00023353_8300350</name>
</gene>
<proteinExistence type="predicted"/>
<dbReference type="OrthoDB" id="4951845at2759"/>
<dbReference type="PANTHER" id="PTHR10026">
    <property type="entry name" value="CYCLIN"/>
    <property type="match status" value="1"/>
</dbReference>
<feature type="compositionally biased region" description="Gly residues" evidence="2">
    <location>
        <begin position="478"/>
        <end position="492"/>
    </location>
</feature>
<feature type="compositionally biased region" description="Acidic residues" evidence="2">
    <location>
        <begin position="389"/>
        <end position="399"/>
    </location>
</feature>
<evidence type="ECO:0000313" key="4">
    <source>
        <dbReference type="EMBL" id="GAP92380.2"/>
    </source>
</evidence>
<evidence type="ECO:0000256" key="2">
    <source>
        <dbReference type="SAM" id="MobiDB-lite"/>
    </source>
</evidence>
<sequence length="492" mass="53828">MAPTDSQMEDVSDTDAAGSSGPGPGSGSGSGLGSGSGSGSGGPSIGVIRSSRLYLHESAIRRKLAILETDLSRDEAARLQGVQLIDDVRNALQLPIITYITACGYYHRFRLEIGTKAYQWNDAALACLFVACKSEDTLKKSRDILCANHNLKTPDRITTPDDKIFDQGSKMLIGLERRVIETLRFDFQVRNPFKILAKIVKATLGSGADASDFFVEAFKVGTDMYKTFAPLKHTTFTCAFTVARLTALVTGLFENTFARLDPTKFYTSEEWITEVMLDVLDLYTDHYRSTLLGQEIKPQTFIDIKIKVNQKMEAAQIPRHQNSCSECEREGYLSPSTTGLGTSPASPAGTNSTIKLGPKGQDGTFRFLFDTDEVCRERAAYEVYTKDEWEEWESEVEEPIPERGSRRRADLGPEPRPPPREPRGDLGPEPRAPPREPRGSRGSRGHGRGGRSRGHGGRGGHDSGWHPRNRHDSRGRGRGGGGGSGSGGSGFH</sequence>
<dbReference type="Proteomes" id="UP000054516">
    <property type="component" value="Unassembled WGS sequence"/>
</dbReference>
<evidence type="ECO:0000256" key="1">
    <source>
        <dbReference type="ARBA" id="ARBA00014912"/>
    </source>
</evidence>
<protein>
    <recommendedName>
        <fullName evidence="1">RNA polymerase II holoenzyme cyclin-like subunit</fullName>
    </recommendedName>
</protein>
<dbReference type="AlphaFoldDB" id="A0A1W2TUW3"/>
<reference evidence="4" key="1">
    <citation type="submission" date="2016-03" db="EMBL/GenBank/DDBJ databases">
        <title>Draft genome sequence of Rosellinia necatrix.</title>
        <authorList>
            <person name="Kanematsu S."/>
        </authorList>
    </citation>
    <scope>NUCLEOTIDE SEQUENCE [LARGE SCALE GENOMIC DNA]</scope>
    <source>
        <strain evidence="4">W97</strain>
    </source>
</reference>
<feature type="compositionally biased region" description="Basic and acidic residues" evidence="2">
    <location>
        <begin position="400"/>
        <end position="439"/>
    </location>
</feature>
<feature type="compositionally biased region" description="Gly residues" evidence="2">
    <location>
        <begin position="20"/>
        <end position="42"/>
    </location>
</feature>
<feature type="region of interest" description="Disordered" evidence="2">
    <location>
        <begin position="389"/>
        <end position="492"/>
    </location>
</feature>
<dbReference type="Pfam" id="PF00134">
    <property type="entry name" value="Cyclin_N"/>
    <property type="match status" value="1"/>
</dbReference>
<feature type="compositionally biased region" description="Basic and acidic residues" evidence="2">
    <location>
        <begin position="459"/>
        <end position="475"/>
    </location>
</feature>
<dbReference type="InterPro" id="IPR043198">
    <property type="entry name" value="Cyclin/Ssn8"/>
</dbReference>
<evidence type="ECO:0000313" key="5">
    <source>
        <dbReference type="Proteomes" id="UP000054516"/>
    </source>
</evidence>
<name>A0A1W2TUW3_ROSNE</name>
<feature type="region of interest" description="Disordered" evidence="2">
    <location>
        <begin position="326"/>
        <end position="360"/>
    </location>
</feature>
<dbReference type="EMBL" id="DF977528">
    <property type="protein sequence ID" value="GAP92380.2"/>
    <property type="molecule type" value="Genomic_DNA"/>
</dbReference>
<keyword evidence="5" id="KW-1185">Reference proteome</keyword>
<evidence type="ECO:0000259" key="3">
    <source>
        <dbReference type="Pfam" id="PF00134"/>
    </source>
</evidence>
<dbReference type="Gene3D" id="1.10.472.10">
    <property type="entry name" value="Cyclin-like"/>
    <property type="match status" value="1"/>
</dbReference>
<accession>A0A1W2TUW3</accession>
<dbReference type="STRING" id="77044.A0A1W2TUW3"/>
<feature type="compositionally biased region" description="Basic residues" evidence="2">
    <location>
        <begin position="441"/>
        <end position="458"/>
    </location>
</feature>
<dbReference type="OMA" id="GITWIDN"/>
<dbReference type="GO" id="GO:0016538">
    <property type="term" value="F:cyclin-dependent protein serine/threonine kinase regulator activity"/>
    <property type="evidence" value="ECO:0007669"/>
    <property type="project" value="InterPro"/>
</dbReference>
<dbReference type="GO" id="GO:0006357">
    <property type="term" value="P:regulation of transcription by RNA polymerase II"/>
    <property type="evidence" value="ECO:0007669"/>
    <property type="project" value="InterPro"/>
</dbReference>
<feature type="region of interest" description="Disordered" evidence="2">
    <location>
        <begin position="1"/>
        <end position="42"/>
    </location>
</feature>
<dbReference type="SUPFAM" id="SSF47954">
    <property type="entry name" value="Cyclin-like"/>
    <property type="match status" value="1"/>
</dbReference>
<dbReference type="InterPro" id="IPR006671">
    <property type="entry name" value="Cyclin_N"/>
</dbReference>
<organism evidence="4">
    <name type="scientific">Rosellinia necatrix</name>
    <name type="common">White root-rot fungus</name>
    <dbReference type="NCBI Taxonomy" id="77044"/>
    <lineage>
        <taxon>Eukaryota</taxon>
        <taxon>Fungi</taxon>
        <taxon>Dikarya</taxon>
        <taxon>Ascomycota</taxon>
        <taxon>Pezizomycotina</taxon>
        <taxon>Sordariomycetes</taxon>
        <taxon>Xylariomycetidae</taxon>
        <taxon>Xylariales</taxon>
        <taxon>Xylariaceae</taxon>
        <taxon>Rosellinia</taxon>
    </lineage>
</organism>